<accession>D2V1X6</accession>
<dbReference type="RefSeq" id="XP_002681980.1">
    <property type="nucleotide sequence ID" value="XM_002681934.1"/>
</dbReference>
<reference evidence="1 2" key="1">
    <citation type="journal article" date="2010" name="Cell">
        <title>The genome of Naegleria gruberi illuminates early eukaryotic versatility.</title>
        <authorList>
            <person name="Fritz-Laylin L.K."/>
            <person name="Prochnik S.E."/>
            <person name="Ginger M.L."/>
            <person name="Dacks J.B."/>
            <person name="Carpenter M.L."/>
            <person name="Field M.C."/>
            <person name="Kuo A."/>
            <person name="Paredez A."/>
            <person name="Chapman J."/>
            <person name="Pham J."/>
            <person name="Shu S."/>
            <person name="Neupane R."/>
            <person name="Cipriano M."/>
            <person name="Mancuso J."/>
            <person name="Tu H."/>
            <person name="Salamov A."/>
            <person name="Lindquist E."/>
            <person name="Shapiro H."/>
            <person name="Lucas S."/>
            <person name="Grigoriev I.V."/>
            <person name="Cande W.Z."/>
            <person name="Fulton C."/>
            <person name="Rokhsar D.S."/>
            <person name="Dawson S.C."/>
        </authorList>
    </citation>
    <scope>NUCLEOTIDE SEQUENCE [LARGE SCALE GENOMIC DNA]</scope>
    <source>
        <strain evidence="1 2">NEG-M</strain>
    </source>
</reference>
<dbReference type="EMBL" id="GG738848">
    <property type="protein sequence ID" value="EFC49236.1"/>
    <property type="molecule type" value="Genomic_DNA"/>
</dbReference>
<dbReference type="Gene3D" id="2.130.10.30">
    <property type="entry name" value="Regulator of chromosome condensation 1/beta-lactamase-inhibitor protein II"/>
    <property type="match status" value="1"/>
</dbReference>
<dbReference type="InParanoid" id="D2V1X6"/>
<dbReference type="KEGG" id="ngr:NAEGRDRAFT_62730"/>
<protein>
    <submittedName>
        <fullName evidence="1">Predicted protein</fullName>
    </submittedName>
</protein>
<dbReference type="InterPro" id="IPR009091">
    <property type="entry name" value="RCC1/BLIP-II"/>
</dbReference>
<name>D2V1X6_NAEGR</name>
<sequence length="455" mass="50669">MASKEIRGSYHVDEELEQQGKGLDDLIGKGIINRNNRNYLESRLKTNIRPLTESDDYEVYFSGKSINGSLLTGSLEAKKLDGFEKFTKYGGGDAKKILIPKGQALKFIDIGLQFTVIMTNLNEAFLYGDFVYGSSSADINPLGRQLSILMTPEVKINNFPYEPVAMLCGEQFVAVLDSCNRLWYCGIETHIGTASNNCTYDFVEIGLKKYLETEFNDETTHITHFRVGGRHLCLCINNRTIISTGANYFGQLGIINTPDLVPSVLPSTVVDALYSYTFVKSWNEDGKYRVRDVACSGNMTAILTECGKLFKTCNASEPIQAVVLDGFSLTTIGGNWTHILAHTSKNQMMGITDNHVTEFFSESPIKNCDNLQISTGTNSNYTYFIYSNNELYEPRNPNPVLKSSLPIVVCKMTSKATMVLCMNCKNNKSIVAMKRNMLQCTVSQGLSDILINVHQ</sequence>
<dbReference type="Proteomes" id="UP000006671">
    <property type="component" value="Unassembled WGS sequence"/>
</dbReference>
<keyword evidence="2" id="KW-1185">Reference proteome</keyword>
<dbReference type="AlphaFoldDB" id="D2V1X6"/>
<organism evidence="2">
    <name type="scientific">Naegleria gruberi</name>
    <name type="common">Amoeba</name>
    <dbReference type="NCBI Taxonomy" id="5762"/>
    <lineage>
        <taxon>Eukaryota</taxon>
        <taxon>Discoba</taxon>
        <taxon>Heterolobosea</taxon>
        <taxon>Tetramitia</taxon>
        <taxon>Eutetramitia</taxon>
        <taxon>Vahlkampfiidae</taxon>
        <taxon>Naegleria</taxon>
    </lineage>
</organism>
<dbReference type="VEuPathDB" id="AmoebaDB:NAEGRDRAFT_62730"/>
<gene>
    <name evidence="1" type="ORF">NAEGRDRAFT_62730</name>
</gene>
<dbReference type="SUPFAM" id="SSF50985">
    <property type="entry name" value="RCC1/BLIP-II"/>
    <property type="match status" value="1"/>
</dbReference>
<evidence type="ECO:0000313" key="2">
    <source>
        <dbReference type="Proteomes" id="UP000006671"/>
    </source>
</evidence>
<dbReference type="GeneID" id="8852606"/>
<proteinExistence type="predicted"/>
<evidence type="ECO:0000313" key="1">
    <source>
        <dbReference type="EMBL" id="EFC49236.1"/>
    </source>
</evidence>
<dbReference type="OrthoDB" id="10256820at2759"/>
<dbReference type="OMA" id="ETTHITH"/>